<proteinExistence type="predicted"/>
<evidence type="ECO:0008006" key="4">
    <source>
        <dbReference type="Google" id="ProtNLM"/>
    </source>
</evidence>
<sequence>MKKLCYVISIVFLLLVSCSNQGENKNKVEKEVVNKQTETNSPQIEALPTEVIEDDMLGFQITVVDETTSNKQNFTHNIQEGQSYTPFVQIINDHPKDTPYRIYFLLDYQLIPVTYKGQKNQYIDVTVPKSSIYRLKDIEINGIGRGLHDFIVLLVRKPETYLSKERWIPWHHEKIFRRVTVLVGEEPDSPKIKFHEIESEETEQFIGHMFLSKEPTRNLQKAKSIIKDPKEKLWLNIDIQKAPTTIAIGAIVGGEQVELTGPSSYVKATSKGVLHIPLDLSSIDYNSQKNLIVFAVANPYVRQEKDGKLKDIPLEVNLNNRVTIQGR</sequence>
<keyword evidence="3" id="KW-1185">Reference proteome</keyword>
<comment type="caution">
    <text evidence="2">The sequence shown here is derived from an EMBL/GenBank/DDBJ whole genome shotgun (WGS) entry which is preliminary data.</text>
</comment>
<gene>
    <name evidence="2" type="ORF">JOC86_002210</name>
</gene>
<dbReference type="EMBL" id="JAFBDZ010000002">
    <property type="protein sequence ID" value="MBM7585668.1"/>
    <property type="molecule type" value="Genomic_DNA"/>
</dbReference>
<evidence type="ECO:0000256" key="1">
    <source>
        <dbReference type="SAM" id="SignalP"/>
    </source>
</evidence>
<evidence type="ECO:0000313" key="2">
    <source>
        <dbReference type="EMBL" id="MBM7585668.1"/>
    </source>
</evidence>
<protein>
    <recommendedName>
        <fullName evidence="4">Lipoprotein</fullName>
    </recommendedName>
</protein>
<feature type="chain" id="PRO_5045283962" description="Lipoprotein" evidence="1">
    <location>
        <begin position="23"/>
        <end position="327"/>
    </location>
</feature>
<dbReference type="Proteomes" id="UP001646157">
    <property type="component" value="Unassembled WGS sequence"/>
</dbReference>
<evidence type="ECO:0000313" key="3">
    <source>
        <dbReference type="Proteomes" id="UP001646157"/>
    </source>
</evidence>
<keyword evidence="1" id="KW-0732">Signal</keyword>
<accession>A0ABS2NCX0</accession>
<dbReference type="RefSeq" id="WP_205172056.1">
    <property type="nucleotide sequence ID" value="NZ_JAFBDZ010000002.1"/>
</dbReference>
<name>A0ABS2NCX0_9BACI</name>
<organism evidence="2 3">
    <name type="scientific">Rossellomorea pakistanensis</name>
    <dbReference type="NCBI Taxonomy" id="992288"/>
    <lineage>
        <taxon>Bacteria</taxon>
        <taxon>Bacillati</taxon>
        <taxon>Bacillota</taxon>
        <taxon>Bacilli</taxon>
        <taxon>Bacillales</taxon>
        <taxon>Bacillaceae</taxon>
        <taxon>Rossellomorea</taxon>
    </lineage>
</organism>
<reference evidence="2 3" key="1">
    <citation type="submission" date="2021-01" db="EMBL/GenBank/DDBJ databases">
        <title>Genomic Encyclopedia of Type Strains, Phase IV (KMG-IV): sequencing the most valuable type-strain genomes for metagenomic binning, comparative biology and taxonomic classification.</title>
        <authorList>
            <person name="Goeker M."/>
        </authorList>
    </citation>
    <scope>NUCLEOTIDE SEQUENCE [LARGE SCALE GENOMIC DNA]</scope>
    <source>
        <strain evidence="2 3">DSM 24834</strain>
    </source>
</reference>
<dbReference type="PROSITE" id="PS51257">
    <property type="entry name" value="PROKAR_LIPOPROTEIN"/>
    <property type="match status" value="1"/>
</dbReference>
<feature type="signal peptide" evidence="1">
    <location>
        <begin position="1"/>
        <end position="22"/>
    </location>
</feature>